<dbReference type="FunCoup" id="B0X308">
    <property type="interactions" value="1200"/>
</dbReference>
<evidence type="ECO:0000313" key="13">
    <source>
        <dbReference type="EMBL" id="EDS39510.1"/>
    </source>
</evidence>
<dbReference type="Pfam" id="PF00153">
    <property type="entry name" value="Mito_carr"/>
    <property type="match status" value="3"/>
</dbReference>
<keyword evidence="15" id="KW-1185">Reference proteome</keyword>
<dbReference type="KEGG" id="cqu:CpipJ_CPIJ013697"/>
<dbReference type="Gene3D" id="1.50.40.10">
    <property type="entry name" value="Mitochondrial carrier domain"/>
    <property type="match status" value="1"/>
</dbReference>
<dbReference type="InterPro" id="IPR018108">
    <property type="entry name" value="MCP_transmembrane"/>
</dbReference>
<name>B0X308_CULQU</name>
<dbReference type="GO" id="GO:0071913">
    <property type="term" value="F:citrate secondary active transmembrane transporter activity"/>
    <property type="evidence" value="ECO:0007669"/>
    <property type="project" value="TreeGrafter"/>
</dbReference>
<feature type="repeat" description="Solcar" evidence="10">
    <location>
        <begin position="39"/>
        <end position="127"/>
    </location>
</feature>
<evidence type="ECO:0000256" key="10">
    <source>
        <dbReference type="PROSITE-ProRule" id="PRU00282"/>
    </source>
</evidence>
<evidence type="ECO:0000256" key="4">
    <source>
        <dbReference type="ARBA" id="ARBA00022692"/>
    </source>
</evidence>
<comment type="subcellular location">
    <subcellularLocation>
        <location evidence="1">Mitochondrion membrane</location>
        <topology evidence="1">Multi-pass membrane protein</topology>
    </subcellularLocation>
</comment>
<dbReference type="STRING" id="7176.B0X308"/>
<dbReference type="PANTHER" id="PTHR45788">
    <property type="entry name" value="SUCCINATE/FUMARATE MITOCHONDRIAL TRANSPORTER-RELATED"/>
    <property type="match status" value="1"/>
</dbReference>
<sequence>MSSIVGGSSNSSRRQPFQNPFGRRPWMEQSGAAAPAGGGTGLKGIVAGGITGGIEICITFPTEYVKTQLQLDEKGATKQYNGIADCVKKTVKTNGFFGLYRGLSVLLYGSIPKSAVRFGAFETFKGQLMEPNGTLSTSGKLLAGLGAGVAEAILAVTPMETVKVKFINDQRSGNPKYKGFFHGVGMIVKQEGFSGVYKGLTATIMKQGSNQAIRFYVMETLKEVYKGGDQSKPVPKMVVGAFGAVAGAASVFGNTPIDVVKTRMQGLEAAKYKNTVDCAVQIWKNEGPMAFYKGTVPRLSRVCLDVAITFMIYDSFMDLFNKFWR</sequence>
<evidence type="ECO:0000313" key="15">
    <source>
        <dbReference type="Proteomes" id="UP000002320"/>
    </source>
</evidence>
<organism>
    <name type="scientific">Culex quinquefasciatus</name>
    <name type="common">Southern house mosquito</name>
    <name type="synonym">Culex pungens</name>
    <dbReference type="NCBI Taxonomy" id="7176"/>
    <lineage>
        <taxon>Eukaryota</taxon>
        <taxon>Metazoa</taxon>
        <taxon>Ecdysozoa</taxon>
        <taxon>Arthropoda</taxon>
        <taxon>Hexapoda</taxon>
        <taxon>Insecta</taxon>
        <taxon>Pterygota</taxon>
        <taxon>Neoptera</taxon>
        <taxon>Endopterygota</taxon>
        <taxon>Diptera</taxon>
        <taxon>Nematocera</taxon>
        <taxon>Culicoidea</taxon>
        <taxon>Culicidae</taxon>
        <taxon>Culicinae</taxon>
        <taxon>Culicini</taxon>
        <taxon>Culex</taxon>
        <taxon>Culex</taxon>
    </lineage>
</organism>
<reference evidence="13" key="1">
    <citation type="submission" date="2007-03" db="EMBL/GenBank/DDBJ databases">
        <title>Annotation of Culex pipiens quinquefasciatus.</title>
        <authorList>
            <consortium name="The Broad Institute Genome Sequencing Platform"/>
            <person name="Atkinson P.W."/>
            <person name="Hemingway J."/>
            <person name="Christensen B.M."/>
            <person name="Higgs S."/>
            <person name="Kodira C."/>
            <person name="Hannick L."/>
            <person name="Megy K."/>
            <person name="O'Leary S."/>
            <person name="Pearson M."/>
            <person name="Haas B.J."/>
            <person name="Mauceli E."/>
            <person name="Wortman J.R."/>
            <person name="Lee N.H."/>
            <person name="Guigo R."/>
            <person name="Stanke M."/>
            <person name="Alvarado L."/>
            <person name="Amedeo P."/>
            <person name="Antoine C.H."/>
            <person name="Arensburger P."/>
            <person name="Bidwell S.L."/>
            <person name="Crawford M."/>
            <person name="Camaro F."/>
            <person name="Devon K."/>
            <person name="Engels R."/>
            <person name="Hammond M."/>
            <person name="Howarth C."/>
            <person name="Koehrsen M."/>
            <person name="Lawson D."/>
            <person name="Montgomery P."/>
            <person name="Nene V."/>
            <person name="Nusbaum C."/>
            <person name="Puiu D."/>
            <person name="Romero-Severson J."/>
            <person name="Severson D.W."/>
            <person name="Shumway M."/>
            <person name="Sisk P."/>
            <person name="Stolte C."/>
            <person name="Zeng Q."/>
            <person name="Eisenstadt E."/>
            <person name="Fraser-Liggett C."/>
            <person name="Strausberg R."/>
            <person name="Galagan J."/>
            <person name="Birren B."/>
            <person name="Collins F.H."/>
        </authorList>
    </citation>
    <scope>NUCLEOTIDE SEQUENCE [LARGE SCALE GENOMIC DNA]</scope>
    <source>
        <strain evidence="13">JHB</strain>
    </source>
</reference>
<evidence type="ECO:0000256" key="6">
    <source>
        <dbReference type="ARBA" id="ARBA00022989"/>
    </source>
</evidence>
<dbReference type="FunFam" id="1.50.40.10:FF:000007">
    <property type="entry name" value="Mitochondrial tricarboxylate transport protein-like"/>
    <property type="match status" value="1"/>
</dbReference>
<evidence type="ECO:0000256" key="9">
    <source>
        <dbReference type="ARBA" id="ARBA00042640"/>
    </source>
</evidence>
<evidence type="ECO:0000256" key="1">
    <source>
        <dbReference type="ARBA" id="ARBA00004225"/>
    </source>
</evidence>
<dbReference type="eggNOG" id="KOG0756">
    <property type="taxonomic scope" value="Eukaryota"/>
</dbReference>
<dbReference type="OrthoDB" id="44467at2759"/>
<evidence type="ECO:0000256" key="3">
    <source>
        <dbReference type="ARBA" id="ARBA00022448"/>
    </source>
</evidence>
<keyword evidence="4 10" id="KW-0812">Transmembrane</keyword>
<feature type="region of interest" description="Disordered" evidence="12">
    <location>
        <begin position="1"/>
        <end position="35"/>
    </location>
</feature>
<keyword evidence="8 10" id="KW-0472">Membrane</keyword>
<dbReference type="HOGENOM" id="CLU_015166_5_1_1"/>
<dbReference type="GO" id="GO:0006843">
    <property type="term" value="P:mitochondrial citrate transmembrane transport"/>
    <property type="evidence" value="ECO:0007669"/>
    <property type="project" value="TreeGrafter"/>
</dbReference>
<dbReference type="Proteomes" id="UP000002320">
    <property type="component" value="Unassembled WGS sequence"/>
</dbReference>
<dbReference type="AlphaFoldDB" id="B0X308"/>
<dbReference type="SUPFAM" id="SSF103506">
    <property type="entry name" value="Mitochondrial carrier"/>
    <property type="match status" value="1"/>
</dbReference>
<dbReference type="InParanoid" id="B0X308"/>
<dbReference type="OMA" id="DSAKKWM"/>
<evidence type="ECO:0000256" key="2">
    <source>
        <dbReference type="ARBA" id="ARBA00006375"/>
    </source>
</evidence>
<dbReference type="InterPro" id="IPR049563">
    <property type="entry name" value="TXTP-like"/>
</dbReference>
<accession>B0X308</accession>
<feature type="repeat" description="Solcar" evidence="10">
    <location>
        <begin position="138"/>
        <end position="224"/>
    </location>
</feature>
<dbReference type="VEuPathDB" id="VectorBase:CQUJHB010942"/>
<comment type="similarity">
    <text evidence="2 11">Belongs to the mitochondrial carrier (TC 2.A.29) family.</text>
</comment>
<dbReference type="GO" id="GO:0031966">
    <property type="term" value="C:mitochondrial membrane"/>
    <property type="evidence" value="ECO:0007669"/>
    <property type="project" value="UniProtKB-SubCell"/>
</dbReference>
<dbReference type="InterPro" id="IPR023395">
    <property type="entry name" value="MCP_dom_sf"/>
</dbReference>
<protein>
    <recommendedName>
        <fullName evidence="9">Citrate transport protein</fullName>
    </recommendedName>
</protein>
<gene>
    <name evidence="14" type="primary">6046902</name>
    <name evidence="13" type="ORF">CpipJ_CPIJ013697</name>
</gene>
<dbReference type="EnsemblMetazoa" id="CPIJ013697-RA">
    <property type="protein sequence ID" value="CPIJ013697-PA"/>
    <property type="gene ID" value="CPIJ013697"/>
</dbReference>
<keyword evidence="7" id="KW-0496">Mitochondrion</keyword>
<evidence type="ECO:0000256" key="12">
    <source>
        <dbReference type="SAM" id="MobiDB-lite"/>
    </source>
</evidence>
<keyword evidence="5" id="KW-0677">Repeat</keyword>
<dbReference type="PROSITE" id="PS50920">
    <property type="entry name" value="SOLCAR"/>
    <property type="match status" value="3"/>
</dbReference>
<feature type="repeat" description="Solcar" evidence="10">
    <location>
        <begin position="234"/>
        <end position="319"/>
    </location>
</feature>
<evidence type="ECO:0000256" key="11">
    <source>
        <dbReference type="RuleBase" id="RU000488"/>
    </source>
</evidence>
<reference evidence="14" key="2">
    <citation type="submission" date="2020-05" db="UniProtKB">
        <authorList>
            <consortium name="EnsemblMetazoa"/>
        </authorList>
    </citation>
    <scope>IDENTIFICATION</scope>
    <source>
        <strain evidence="14">JHB</strain>
    </source>
</reference>
<evidence type="ECO:0000256" key="8">
    <source>
        <dbReference type="ARBA" id="ARBA00023136"/>
    </source>
</evidence>
<feature type="compositionally biased region" description="Low complexity" evidence="12">
    <location>
        <begin position="1"/>
        <end position="12"/>
    </location>
</feature>
<evidence type="ECO:0000313" key="14">
    <source>
        <dbReference type="EnsemblMetazoa" id="CPIJ013697-PA"/>
    </source>
</evidence>
<dbReference type="VEuPathDB" id="VectorBase:CPIJ013697"/>
<dbReference type="EMBL" id="DS232304">
    <property type="protein sequence ID" value="EDS39510.1"/>
    <property type="molecule type" value="Genomic_DNA"/>
</dbReference>
<evidence type="ECO:0000256" key="7">
    <source>
        <dbReference type="ARBA" id="ARBA00023128"/>
    </source>
</evidence>
<keyword evidence="3 11" id="KW-0813">Transport</keyword>
<evidence type="ECO:0000256" key="5">
    <source>
        <dbReference type="ARBA" id="ARBA00022737"/>
    </source>
</evidence>
<dbReference type="PANTHER" id="PTHR45788:SF4">
    <property type="entry name" value="TRICARBOXYLATE TRANSPORT PROTEIN, MITOCHONDRIAL"/>
    <property type="match status" value="1"/>
</dbReference>
<keyword evidence="6" id="KW-1133">Transmembrane helix</keyword>
<proteinExistence type="inferred from homology"/>